<keyword evidence="10" id="KW-0961">Cell wall biogenesis/degradation</keyword>
<dbReference type="GO" id="GO:0008658">
    <property type="term" value="F:penicillin binding"/>
    <property type="evidence" value="ECO:0007669"/>
    <property type="project" value="InterPro"/>
</dbReference>
<keyword evidence="15" id="KW-1185">Reference proteome</keyword>
<keyword evidence="6" id="KW-0133">Cell shape</keyword>
<dbReference type="Gene3D" id="3.90.1310.10">
    <property type="entry name" value="Penicillin-binding protein 2a (Domain 2)"/>
    <property type="match status" value="2"/>
</dbReference>
<dbReference type="OrthoDB" id="9766847at2"/>
<dbReference type="RefSeq" id="WP_072984718.1">
    <property type="nucleotide sequence ID" value="NZ_FQZB01000003.1"/>
</dbReference>
<gene>
    <name evidence="14" type="ORF">SAMN02745163_00382</name>
</gene>
<evidence type="ECO:0000313" key="14">
    <source>
        <dbReference type="EMBL" id="SHI49124.1"/>
    </source>
</evidence>
<dbReference type="Pfam" id="PF00905">
    <property type="entry name" value="Transpeptidase"/>
    <property type="match status" value="2"/>
</dbReference>
<evidence type="ECO:0000256" key="9">
    <source>
        <dbReference type="ARBA" id="ARBA00023136"/>
    </source>
</evidence>
<dbReference type="GO" id="GO:0005886">
    <property type="term" value="C:plasma membrane"/>
    <property type="evidence" value="ECO:0007669"/>
    <property type="project" value="TreeGrafter"/>
</dbReference>
<evidence type="ECO:0000313" key="15">
    <source>
        <dbReference type="Proteomes" id="UP000184310"/>
    </source>
</evidence>
<name>A0A1M6BK89_9CLOT</name>
<dbReference type="STRING" id="1121302.SAMN02745163_00382"/>
<evidence type="ECO:0000256" key="4">
    <source>
        <dbReference type="ARBA" id="ARBA00022475"/>
    </source>
</evidence>
<dbReference type="InterPro" id="IPR050515">
    <property type="entry name" value="Beta-lactam/transpept"/>
</dbReference>
<organism evidence="14 15">
    <name type="scientific">Clostridium cavendishii DSM 21758</name>
    <dbReference type="NCBI Taxonomy" id="1121302"/>
    <lineage>
        <taxon>Bacteria</taxon>
        <taxon>Bacillati</taxon>
        <taxon>Bacillota</taxon>
        <taxon>Clostridia</taxon>
        <taxon>Eubacteriales</taxon>
        <taxon>Clostridiaceae</taxon>
        <taxon>Clostridium</taxon>
    </lineage>
</organism>
<evidence type="ECO:0000256" key="5">
    <source>
        <dbReference type="ARBA" id="ARBA00022692"/>
    </source>
</evidence>
<evidence type="ECO:0000256" key="8">
    <source>
        <dbReference type="ARBA" id="ARBA00022989"/>
    </source>
</evidence>
<feature type="domain" description="Penicillin-binding protein transpeptidase" evidence="12">
    <location>
        <begin position="417"/>
        <end position="624"/>
    </location>
</feature>
<reference evidence="14 15" key="1">
    <citation type="submission" date="2016-11" db="EMBL/GenBank/DDBJ databases">
        <authorList>
            <person name="Jaros S."/>
            <person name="Januszkiewicz K."/>
            <person name="Wedrychowicz H."/>
        </authorList>
    </citation>
    <scope>NUCLEOTIDE SEQUENCE [LARGE SCALE GENOMIC DNA]</scope>
    <source>
        <strain evidence="14 15">DSM 21758</strain>
    </source>
</reference>
<accession>A0A1M6BK89</accession>
<evidence type="ECO:0000256" key="10">
    <source>
        <dbReference type="ARBA" id="ARBA00023316"/>
    </source>
</evidence>
<evidence type="ECO:0000256" key="7">
    <source>
        <dbReference type="ARBA" id="ARBA00022984"/>
    </source>
</evidence>
<dbReference type="Pfam" id="PF03717">
    <property type="entry name" value="PBP_dimer"/>
    <property type="match status" value="1"/>
</dbReference>
<dbReference type="PANTHER" id="PTHR30627">
    <property type="entry name" value="PEPTIDOGLYCAN D,D-TRANSPEPTIDASE"/>
    <property type="match status" value="1"/>
</dbReference>
<keyword evidence="4" id="KW-1003">Cell membrane</keyword>
<protein>
    <submittedName>
        <fullName evidence="14">Penicillin-binding protein 2</fullName>
    </submittedName>
</protein>
<comment type="similarity">
    <text evidence="3">Belongs to the transpeptidase family.</text>
</comment>
<feature type="domain" description="Penicillin-binding protein dimerisation" evidence="13">
    <location>
        <begin position="55"/>
        <end position="364"/>
    </location>
</feature>
<dbReference type="SUPFAM" id="SSF56601">
    <property type="entry name" value="beta-lactamase/transpeptidase-like"/>
    <property type="match status" value="1"/>
</dbReference>
<keyword evidence="8 11" id="KW-1133">Transmembrane helix</keyword>
<evidence type="ECO:0000256" key="2">
    <source>
        <dbReference type="ARBA" id="ARBA00004236"/>
    </source>
</evidence>
<dbReference type="InterPro" id="IPR001460">
    <property type="entry name" value="PCN-bd_Tpept"/>
</dbReference>
<feature type="domain" description="Penicillin-binding protein transpeptidase" evidence="12">
    <location>
        <begin position="772"/>
        <end position="925"/>
    </location>
</feature>
<evidence type="ECO:0000259" key="13">
    <source>
        <dbReference type="Pfam" id="PF03717"/>
    </source>
</evidence>
<dbReference type="SUPFAM" id="SSF56519">
    <property type="entry name" value="Penicillin binding protein dimerisation domain"/>
    <property type="match status" value="1"/>
</dbReference>
<feature type="transmembrane region" description="Helical" evidence="11">
    <location>
        <begin position="12"/>
        <end position="32"/>
    </location>
</feature>
<dbReference type="InterPro" id="IPR005311">
    <property type="entry name" value="PBP_dimer"/>
</dbReference>
<dbReference type="Proteomes" id="UP000184310">
    <property type="component" value="Unassembled WGS sequence"/>
</dbReference>
<keyword evidence="7" id="KW-0573">Peptidoglycan synthesis</keyword>
<dbReference type="InterPro" id="IPR036138">
    <property type="entry name" value="PBP_dimer_sf"/>
</dbReference>
<dbReference type="InterPro" id="IPR012338">
    <property type="entry name" value="Beta-lactam/transpept-like"/>
</dbReference>
<keyword evidence="9 11" id="KW-0472">Membrane</keyword>
<evidence type="ECO:0000256" key="6">
    <source>
        <dbReference type="ARBA" id="ARBA00022960"/>
    </source>
</evidence>
<dbReference type="AlphaFoldDB" id="A0A1M6BK89"/>
<keyword evidence="5 11" id="KW-0812">Transmembrane</keyword>
<evidence type="ECO:0000256" key="1">
    <source>
        <dbReference type="ARBA" id="ARBA00004167"/>
    </source>
</evidence>
<dbReference type="EMBL" id="FQZB01000003">
    <property type="protein sequence ID" value="SHI49124.1"/>
    <property type="molecule type" value="Genomic_DNA"/>
</dbReference>
<comment type="subcellular location">
    <subcellularLocation>
        <location evidence="2">Cell membrane</location>
    </subcellularLocation>
    <subcellularLocation>
        <location evidence="1">Membrane</location>
        <topology evidence="1">Single-pass membrane protein</topology>
    </subcellularLocation>
</comment>
<dbReference type="PANTHER" id="PTHR30627:SF2">
    <property type="entry name" value="PEPTIDOGLYCAN D,D-TRANSPEPTIDASE MRDA"/>
    <property type="match status" value="1"/>
</dbReference>
<sequence>MKKLKEKKIDRYNIMLFITIIILVVIFIRLLYLQVYKYDESKEKANIRARRFVAEKAPRGLIYDSSGNILARNKETYNLTFTETDQATIDFCNTIDSVEKLLKEDSAALKDDFKIKIDDKKEFYFDFNTDNKNIKAQEIRFKRDRGLNDTIKDKLFKDKKEELNEEEEERINEELLKYDAKDTFNYLVKSYELYELLLPKKEGLDKKALKDRSSEIEKFRKKISGQEITKRLLEKYNIEQIRNYIIVKDELKMQSFQGFKPVNIASNISKNTAFKFYQKLNSLPGVNISLEPIRFYPYGDLACAAIGYVGAINSDKKNLYEERGYDASSDLIGQAGIESAFEKELKGIKGGNTIKVNSTGRKIEDLFKLETFPGNNITLTIDKNIQYSAETMLQHQFDYLNSVGSTDGIDLRNANRGAVVAIEVKTGRILALVSLPKYNPNEFASGQISKELRKKYLSPDLEEFGKNYISRRGLKASVDELFPDTKGIRSDKYDIYPKPIYNYATMGCIPPGSTFKPLTSVVALEEGVTDANFSINDSTYDLSKYKKILGANLPKDNNNHGGGINIQKALEQSCNNYFYDMAGKLYEKYEKEDPKKGLNSLSKYAWAFGLGADPKSNEKKSTGIEITENFGDSYNFESYKTVRIEQSKFELRDFLKMGNFEKRGTFFVPLDININEDDKDSNLEKAKVHLKEVINKKLNEIGTKNIADDYDTFEKDIRKCMQEYYDASPKYKADLELAKKNEKAELDIVSKEIATWAVYSIRTEMLSGAQLAYAAIGQGSNNFSPVQIASYIATLANGGTRYKVHLVDKIADSNGKVIEEYKPEVLSKVNISDKTVYEIKQGMYRANDSEGAAASSVFKGFPIRSGGKTGTASFKEEKEQKYIGREAFGMYVSFAPLDDPEIAVCVAIYDGGHGYFGAPVARAIYETYWRDKIKKENPNYVPKDMNGVSYDYTLTPPKLEGDNQK</sequence>
<dbReference type="Gene3D" id="3.40.710.10">
    <property type="entry name" value="DD-peptidase/beta-lactamase superfamily"/>
    <property type="match status" value="2"/>
</dbReference>
<dbReference type="GO" id="GO:0071555">
    <property type="term" value="P:cell wall organization"/>
    <property type="evidence" value="ECO:0007669"/>
    <property type="project" value="TreeGrafter"/>
</dbReference>
<evidence type="ECO:0000256" key="3">
    <source>
        <dbReference type="ARBA" id="ARBA00007171"/>
    </source>
</evidence>
<evidence type="ECO:0000256" key="11">
    <source>
        <dbReference type="SAM" id="Phobius"/>
    </source>
</evidence>
<proteinExistence type="inferred from homology"/>
<evidence type="ECO:0000259" key="12">
    <source>
        <dbReference type="Pfam" id="PF00905"/>
    </source>
</evidence>